<name>A0AA38UJ03_9AGAR</name>
<dbReference type="Proteomes" id="UP001163846">
    <property type="component" value="Unassembled WGS sequence"/>
</dbReference>
<accession>A0AA38UJ03</accession>
<dbReference type="EMBL" id="MU805986">
    <property type="protein sequence ID" value="KAJ3843060.1"/>
    <property type="molecule type" value="Genomic_DNA"/>
</dbReference>
<evidence type="ECO:0000256" key="1">
    <source>
        <dbReference type="SAM" id="MobiDB-lite"/>
    </source>
</evidence>
<keyword evidence="3" id="KW-1185">Reference proteome</keyword>
<sequence length="241" mass="26882">MYPFGIAIREFVLFLGVFCAIFATALPLPGNEHESGHGLKTVQFELRFYPASQRPSRYTIMDRTRALADLDHYLLQMAPAFVHDGFMPNIDPNNIEGVPYCSARTGMIEAELKALEERPGTPGSERIIDVGWYRWNHLEYKPSGSGHAEAGILWRPPSFNRISPAGPKIELDSSGVLKYYDVPGEEGSLHILPHVVSFRDPSTAEAHEFLRKVFHQSVSNMVEGNHAPSPGASQDNSRRAH</sequence>
<reference evidence="2" key="1">
    <citation type="submission" date="2022-08" db="EMBL/GenBank/DDBJ databases">
        <authorList>
            <consortium name="DOE Joint Genome Institute"/>
            <person name="Min B."/>
            <person name="Riley R."/>
            <person name="Sierra-Patev S."/>
            <person name="Naranjo-Ortiz M."/>
            <person name="Looney B."/>
            <person name="Konkel Z."/>
            <person name="Slot J.C."/>
            <person name="Sakamoto Y."/>
            <person name="Steenwyk J.L."/>
            <person name="Rokas A."/>
            <person name="Carro J."/>
            <person name="Camarero S."/>
            <person name="Ferreira P."/>
            <person name="Molpeceres G."/>
            <person name="Ruiz-Duenas F.J."/>
            <person name="Serrano A."/>
            <person name="Henrissat B."/>
            <person name="Drula E."/>
            <person name="Hughes K.W."/>
            <person name="Mata J.L."/>
            <person name="Ishikawa N.K."/>
            <person name="Vargas-Isla R."/>
            <person name="Ushijima S."/>
            <person name="Smith C.A."/>
            <person name="Ahrendt S."/>
            <person name="Andreopoulos W."/>
            <person name="He G."/>
            <person name="Labutti K."/>
            <person name="Lipzen A."/>
            <person name="Ng V."/>
            <person name="Sandor L."/>
            <person name="Barry K."/>
            <person name="Martinez A.T."/>
            <person name="Xiao Y."/>
            <person name="Gibbons J.G."/>
            <person name="Terashima K."/>
            <person name="Hibbett D.S."/>
            <person name="Grigoriev I.V."/>
        </authorList>
    </citation>
    <scope>NUCLEOTIDE SEQUENCE</scope>
    <source>
        <strain evidence="2">TFB9207</strain>
    </source>
</reference>
<protein>
    <submittedName>
        <fullName evidence="2">Uncharacterized protein</fullName>
    </submittedName>
</protein>
<proteinExistence type="predicted"/>
<organism evidence="2 3">
    <name type="scientific">Lentinula raphanica</name>
    <dbReference type="NCBI Taxonomy" id="153919"/>
    <lineage>
        <taxon>Eukaryota</taxon>
        <taxon>Fungi</taxon>
        <taxon>Dikarya</taxon>
        <taxon>Basidiomycota</taxon>
        <taxon>Agaricomycotina</taxon>
        <taxon>Agaricomycetes</taxon>
        <taxon>Agaricomycetidae</taxon>
        <taxon>Agaricales</taxon>
        <taxon>Marasmiineae</taxon>
        <taxon>Omphalotaceae</taxon>
        <taxon>Lentinula</taxon>
    </lineage>
</organism>
<evidence type="ECO:0000313" key="2">
    <source>
        <dbReference type="EMBL" id="KAJ3843060.1"/>
    </source>
</evidence>
<evidence type="ECO:0000313" key="3">
    <source>
        <dbReference type="Proteomes" id="UP001163846"/>
    </source>
</evidence>
<feature type="region of interest" description="Disordered" evidence="1">
    <location>
        <begin position="221"/>
        <end position="241"/>
    </location>
</feature>
<dbReference type="AlphaFoldDB" id="A0AA38UJ03"/>
<comment type="caution">
    <text evidence="2">The sequence shown here is derived from an EMBL/GenBank/DDBJ whole genome shotgun (WGS) entry which is preliminary data.</text>
</comment>
<gene>
    <name evidence="2" type="ORF">F5878DRAFT_657050</name>
</gene>